<comment type="similarity">
    <text evidence="1">Belongs to the peptidase S33 family.</text>
</comment>
<evidence type="ECO:0000259" key="3">
    <source>
        <dbReference type="Pfam" id="PF00561"/>
    </source>
</evidence>
<dbReference type="SUPFAM" id="SSF53474">
    <property type="entry name" value="alpha/beta-Hydrolases"/>
    <property type="match status" value="1"/>
</dbReference>
<name>A0A0W0TJ64_LEGER</name>
<evidence type="ECO:0000256" key="2">
    <source>
        <dbReference type="ARBA" id="ARBA00022801"/>
    </source>
</evidence>
<keyword evidence="4" id="KW-0031">Aminopeptidase</keyword>
<dbReference type="GO" id="GO:0016020">
    <property type="term" value="C:membrane"/>
    <property type="evidence" value="ECO:0007669"/>
    <property type="project" value="TreeGrafter"/>
</dbReference>
<reference evidence="4 5" key="1">
    <citation type="submission" date="2015-11" db="EMBL/GenBank/DDBJ databases">
        <title>Genomic analysis of 38 Legionella species identifies large and diverse effector repertoires.</title>
        <authorList>
            <person name="Burstein D."/>
            <person name="Amaro F."/>
            <person name="Zusman T."/>
            <person name="Lifshitz Z."/>
            <person name="Cohen O."/>
            <person name="Gilbert J.A."/>
            <person name="Pupko T."/>
            <person name="Shuman H.A."/>
            <person name="Segal G."/>
        </authorList>
    </citation>
    <scope>NUCLEOTIDE SEQUENCE [LARGE SCALE GENOMIC DNA]</scope>
    <source>
        <strain evidence="4 5">SE-32A-C8</strain>
    </source>
</reference>
<feature type="domain" description="AB hydrolase-1" evidence="3">
    <location>
        <begin position="27"/>
        <end position="134"/>
    </location>
</feature>
<dbReference type="OrthoDB" id="5634425at2"/>
<dbReference type="Gene3D" id="3.40.50.1820">
    <property type="entry name" value="alpha/beta hydrolase"/>
    <property type="match status" value="1"/>
</dbReference>
<dbReference type="InterPro" id="IPR050266">
    <property type="entry name" value="AB_hydrolase_sf"/>
</dbReference>
<sequence>MGRYDKDILNHPEFYIVKFTQNLNKPYVLFIHGGPGFNCGTIEYLIDNNKLFSSLNYNIILYDQRNCGKSKKTSMVVSHQDNIEDLQRIILYITEFCEIETQALIGHSYGAKLLFDYYKKFSSFIPGVFVSTANSILTPRLNNLMLDLSYLKKSNLVEYNKLFNAINDLDLNKIWEISEQLTPLFQENEDRPYFYWANLECFHMVQEIQKRIRLPTDTETFISVRKDLYSSELNFPVDIDTLGISKLWINGFHDFVMNGQEAALSKNKNILTFYKSAHYPHIEENNHFSEILNEFIKHS</sequence>
<keyword evidence="5" id="KW-1185">Reference proteome</keyword>
<keyword evidence="4" id="KW-0645">Protease</keyword>
<dbReference type="PATRIC" id="fig|448.7.peg.2325"/>
<dbReference type="InterPro" id="IPR002410">
    <property type="entry name" value="Peptidase_S33"/>
</dbReference>
<dbReference type="PRINTS" id="PR00793">
    <property type="entry name" value="PROAMNOPTASE"/>
</dbReference>
<dbReference type="GO" id="GO:0004177">
    <property type="term" value="F:aminopeptidase activity"/>
    <property type="evidence" value="ECO:0007669"/>
    <property type="project" value="UniProtKB-KW"/>
</dbReference>
<comment type="caution">
    <text evidence="4">The sequence shown here is derived from an EMBL/GenBank/DDBJ whole genome shotgun (WGS) entry which is preliminary data.</text>
</comment>
<dbReference type="PANTHER" id="PTHR43798">
    <property type="entry name" value="MONOACYLGLYCEROL LIPASE"/>
    <property type="match status" value="1"/>
</dbReference>
<evidence type="ECO:0000313" key="4">
    <source>
        <dbReference type="EMBL" id="KTC95655.1"/>
    </source>
</evidence>
<dbReference type="InterPro" id="IPR029058">
    <property type="entry name" value="AB_hydrolase_fold"/>
</dbReference>
<proteinExistence type="inferred from homology"/>
<keyword evidence="2 4" id="KW-0378">Hydrolase</keyword>
<dbReference type="Pfam" id="PF00561">
    <property type="entry name" value="Abhydrolase_1"/>
    <property type="match status" value="1"/>
</dbReference>
<dbReference type="Proteomes" id="UP000054773">
    <property type="component" value="Unassembled WGS sequence"/>
</dbReference>
<dbReference type="RefSeq" id="WP_058527344.1">
    <property type="nucleotide sequence ID" value="NZ_CAAAHY010000011.1"/>
</dbReference>
<dbReference type="EC" id="3.4.11.5" evidence="4"/>
<dbReference type="STRING" id="448.Lery_2214"/>
<dbReference type="InterPro" id="IPR000073">
    <property type="entry name" value="AB_hydrolase_1"/>
</dbReference>
<protein>
    <submittedName>
        <fullName evidence="4">Proline iminopeptidase</fullName>
        <ecNumber evidence="4">3.4.11.5</ecNumber>
    </submittedName>
</protein>
<accession>A0A0W0TJ64</accession>
<dbReference type="PANTHER" id="PTHR43798:SF33">
    <property type="entry name" value="HYDROLASE, PUTATIVE (AFU_ORTHOLOGUE AFUA_2G14860)-RELATED"/>
    <property type="match status" value="1"/>
</dbReference>
<dbReference type="AlphaFoldDB" id="A0A0W0TJ64"/>
<organism evidence="4 5">
    <name type="scientific">Legionella erythra</name>
    <dbReference type="NCBI Taxonomy" id="448"/>
    <lineage>
        <taxon>Bacteria</taxon>
        <taxon>Pseudomonadati</taxon>
        <taxon>Pseudomonadota</taxon>
        <taxon>Gammaproteobacteria</taxon>
        <taxon>Legionellales</taxon>
        <taxon>Legionellaceae</taxon>
        <taxon>Legionella</taxon>
    </lineage>
</organism>
<gene>
    <name evidence="4" type="ORF">Lery_2214</name>
</gene>
<dbReference type="GO" id="GO:0006508">
    <property type="term" value="P:proteolysis"/>
    <property type="evidence" value="ECO:0007669"/>
    <property type="project" value="InterPro"/>
</dbReference>
<evidence type="ECO:0000313" key="5">
    <source>
        <dbReference type="Proteomes" id="UP000054773"/>
    </source>
</evidence>
<dbReference type="EMBL" id="LNYA01000033">
    <property type="protein sequence ID" value="KTC95655.1"/>
    <property type="molecule type" value="Genomic_DNA"/>
</dbReference>
<evidence type="ECO:0000256" key="1">
    <source>
        <dbReference type="ARBA" id="ARBA00010088"/>
    </source>
</evidence>